<evidence type="ECO:0000313" key="2">
    <source>
        <dbReference type="EMBL" id="GFU35956.1"/>
    </source>
</evidence>
<gene>
    <name evidence="2" type="ORF">NPIL_507171</name>
</gene>
<protein>
    <submittedName>
        <fullName evidence="2">Uncharacterized protein</fullName>
    </submittedName>
</protein>
<dbReference type="AlphaFoldDB" id="A0A8X6QNB6"/>
<keyword evidence="1" id="KW-0812">Transmembrane</keyword>
<keyword evidence="1" id="KW-0472">Membrane</keyword>
<keyword evidence="1" id="KW-1133">Transmembrane helix</keyword>
<evidence type="ECO:0000313" key="3">
    <source>
        <dbReference type="Proteomes" id="UP000887013"/>
    </source>
</evidence>
<keyword evidence="3" id="KW-1185">Reference proteome</keyword>
<evidence type="ECO:0000256" key="1">
    <source>
        <dbReference type="SAM" id="Phobius"/>
    </source>
</evidence>
<organism evidence="2 3">
    <name type="scientific">Nephila pilipes</name>
    <name type="common">Giant wood spider</name>
    <name type="synonym">Nephila maculata</name>
    <dbReference type="NCBI Taxonomy" id="299642"/>
    <lineage>
        <taxon>Eukaryota</taxon>
        <taxon>Metazoa</taxon>
        <taxon>Ecdysozoa</taxon>
        <taxon>Arthropoda</taxon>
        <taxon>Chelicerata</taxon>
        <taxon>Arachnida</taxon>
        <taxon>Araneae</taxon>
        <taxon>Araneomorphae</taxon>
        <taxon>Entelegynae</taxon>
        <taxon>Araneoidea</taxon>
        <taxon>Nephilidae</taxon>
        <taxon>Nephila</taxon>
    </lineage>
</organism>
<feature type="transmembrane region" description="Helical" evidence="1">
    <location>
        <begin position="47"/>
        <end position="67"/>
    </location>
</feature>
<comment type="caution">
    <text evidence="2">The sequence shown here is derived from an EMBL/GenBank/DDBJ whole genome shotgun (WGS) entry which is preliminary data.</text>
</comment>
<accession>A0A8X6QNB6</accession>
<dbReference type="EMBL" id="BMAW01130657">
    <property type="protein sequence ID" value="GFU35956.1"/>
    <property type="molecule type" value="Genomic_DNA"/>
</dbReference>
<name>A0A8X6QNB6_NEPPI</name>
<proteinExistence type="predicted"/>
<dbReference type="Proteomes" id="UP000887013">
    <property type="component" value="Unassembled WGS sequence"/>
</dbReference>
<reference evidence="2" key="1">
    <citation type="submission" date="2020-08" db="EMBL/GenBank/DDBJ databases">
        <title>Multicomponent nature underlies the extraordinary mechanical properties of spider dragline silk.</title>
        <authorList>
            <person name="Kono N."/>
            <person name="Nakamura H."/>
            <person name="Mori M."/>
            <person name="Yoshida Y."/>
            <person name="Ohtoshi R."/>
            <person name="Malay A.D."/>
            <person name="Moran D.A.P."/>
            <person name="Tomita M."/>
            <person name="Numata K."/>
            <person name="Arakawa K."/>
        </authorList>
    </citation>
    <scope>NUCLEOTIDE SEQUENCE</scope>
</reference>
<sequence>MNVRNNHRFAKVRVCGGCKCYAAAKRPRARSRGKACRRVAGGSRCGAAAAFVLLLMAAFTAACYGYGGCWHGVKQAAVCQQLPWQTAAFTVFINKKATAKAGEAKMKFLATCINKSAAEKYSNVLFEKKERYDVRRNFEERFVHCSGFI</sequence>